<proteinExistence type="predicted"/>
<feature type="transmembrane region" description="Helical" evidence="2">
    <location>
        <begin position="395"/>
        <end position="415"/>
    </location>
</feature>
<dbReference type="OrthoDB" id="5980721at2759"/>
<protein>
    <submittedName>
        <fullName evidence="5">Monocarboxylate transporter 2-like</fullName>
    </submittedName>
</protein>
<dbReference type="InterPro" id="IPR036259">
    <property type="entry name" value="MFS_trans_sf"/>
</dbReference>
<dbReference type="Proteomes" id="UP000694844">
    <property type="component" value="Chromosome 4"/>
</dbReference>
<feature type="transmembrane region" description="Helical" evidence="2">
    <location>
        <begin position="264"/>
        <end position="283"/>
    </location>
</feature>
<reference evidence="5" key="1">
    <citation type="submission" date="2025-08" db="UniProtKB">
        <authorList>
            <consortium name="RefSeq"/>
        </authorList>
    </citation>
    <scope>IDENTIFICATION</scope>
    <source>
        <tissue evidence="5">Whole sample</tissue>
    </source>
</reference>
<keyword evidence="2" id="KW-0812">Transmembrane</keyword>
<keyword evidence="4" id="KW-1185">Reference proteome</keyword>
<feature type="transmembrane region" description="Helical" evidence="2">
    <location>
        <begin position="184"/>
        <end position="203"/>
    </location>
</feature>
<feature type="transmembrane region" description="Helical" evidence="2">
    <location>
        <begin position="363"/>
        <end position="383"/>
    </location>
</feature>
<sequence length="481" mass="52926">MSNARQQLGSNDTGPSDETIKTEVLCPHYSMTVRAQHTFTALQRRRFLVVSYARQRHRGIIVVAGLMNAFLGTSLAYSTGIIHFGLLGKYRRSPIQVSWASALFSSTFYLAGPLSSSVVNALSCRSAIFIGAFLSFLGFFVSSFVSSIEAVVVCYGIIAGIGQSMMYSGTILVVGFYFHENPSIATGIVAFGAGIGVSVFPTFTEILIQAYGIDGTFLLLSATSMQVMVFNMCMQTHPLEIERKKRSKTIWMELKLIVREFRTIFSMAPYLYFCISIFCWSASLNTSLIHLPQYYVTTGSTQIQAAMLLSLYGLTGCFSRFLIGVAASDVHVDGKLLYMGSYIILGLGTIFLPVFGTSFSGKVFYSTILGVYSSGVWSLLTPITMEIVGVVQLPTAFGMELLIGGVGFLLGPIVGEKIKTESEDYSLVFIISGVLYFLAAMFEMLMILTMKVSKTFNERHNTEKIIEVEQNLMENVLKMVI</sequence>
<dbReference type="Gene3D" id="1.20.1250.20">
    <property type="entry name" value="MFS general substrate transporter like domains"/>
    <property type="match status" value="2"/>
</dbReference>
<keyword evidence="2" id="KW-1133">Transmembrane helix</keyword>
<comment type="subcellular location">
    <subcellularLocation>
        <location evidence="1">Membrane</location>
        <topology evidence="1">Multi-pass membrane protein</topology>
    </subcellularLocation>
</comment>
<evidence type="ECO:0000313" key="5">
    <source>
        <dbReference type="RefSeq" id="XP_022331929.1"/>
    </source>
</evidence>
<dbReference type="InterPro" id="IPR020846">
    <property type="entry name" value="MFS_dom"/>
</dbReference>
<accession>A0A8B8DWP4</accession>
<dbReference type="GO" id="GO:0008028">
    <property type="term" value="F:monocarboxylic acid transmembrane transporter activity"/>
    <property type="evidence" value="ECO:0007669"/>
    <property type="project" value="TreeGrafter"/>
</dbReference>
<dbReference type="PROSITE" id="PS50850">
    <property type="entry name" value="MFS"/>
    <property type="match status" value="1"/>
</dbReference>
<feature type="transmembrane region" description="Helical" evidence="2">
    <location>
        <begin position="215"/>
        <end position="234"/>
    </location>
</feature>
<dbReference type="AlphaFoldDB" id="A0A8B8DWP4"/>
<dbReference type="Pfam" id="PF07690">
    <property type="entry name" value="MFS_1"/>
    <property type="match status" value="1"/>
</dbReference>
<evidence type="ECO:0000256" key="2">
    <source>
        <dbReference type="SAM" id="Phobius"/>
    </source>
</evidence>
<dbReference type="GO" id="GO:0016020">
    <property type="term" value="C:membrane"/>
    <property type="evidence" value="ECO:0007669"/>
    <property type="project" value="UniProtKB-SubCell"/>
</dbReference>
<dbReference type="PANTHER" id="PTHR11360:SF260">
    <property type="entry name" value="MFS DOMAIN-CONTAINING PROTEIN"/>
    <property type="match status" value="1"/>
</dbReference>
<dbReference type="SUPFAM" id="SSF103473">
    <property type="entry name" value="MFS general substrate transporter"/>
    <property type="match status" value="1"/>
</dbReference>
<dbReference type="KEGG" id="cvn:111129753"/>
<feature type="domain" description="Major facilitator superfamily (MFS) profile" evidence="3">
    <location>
        <begin position="60"/>
        <end position="451"/>
    </location>
</feature>
<feature type="transmembrane region" description="Helical" evidence="2">
    <location>
        <begin position="60"/>
        <end position="84"/>
    </location>
</feature>
<dbReference type="InterPro" id="IPR050327">
    <property type="entry name" value="Proton-linked_MCT"/>
</dbReference>
<feature type="transmembrane region" description="Helical" evidence="2">
    <location>
        <begin position="336"/>
        <end position="357"/>
    </location>
</feature>
<evidence type="ECO:0000313" key="4">
    <source>
        <dbReference type="Proteomes" id="UP000694844"/>
    </source>
</evidence>
<feature type="transmembrane region" description="Helical" evidence="2">
    <location>
        <begin position="427"/>
        <end position="449"/>
    </location>
</feature>
<feature type="transmembrane region" description="Helical" evidence="2">
    <location>
        <begin position="150"/>
        <end position="177"/>
    </location>
</feature>
<dbReference type="GeneID" id="111129753"/>
<organism evidence="4 5">
    <name type="scientific">Crassostrea virginica</name>
    <name type="common">Eastern oyster</name>
    <dbReference type="NCBI Taxonomy" id="6565"/>
    <lineage>
        <taxon>Eukaryota</taxon>
        <taxon>Metazoa</taxon>
        <taxon>Spiralia</taxon>
        <taxon>Lophotrochozoa</taxon>
        <taxon>Mollusca</taxon>
        <taxon>Bivalvia</taxon>
        <taxon>Autobranchia</taxon>
        <taxon>Pteriomorphia</taxon>
        <taxon>Ostreida</taxon>
        <taxon>Ostreoidea</taxon>
        <taxon>Ostreidae</taxon>
        <taxon>Crassostrea</taxon>
    </lineage>
</organism>
<gene>
    <name evidence="5" type="primary">LOC111129753</name>
</gene>
<feature type="transmembrane region" description="Helical" evidence="2">
    <location>
        <begin position="126"/>
        <end position="144"/>
    </location>
</feature>
<evidence type="ECO:0000256" key="1">
    <source>
        <dbReference type="ARBA" id="ARBA00004141"/>
    </source>
</evidence>
<feature type="transmembrane region" description="Helical" evidence="2">
    <location>
        <begin position="96"/>
        <end position="114"/>
    </location>
</feature>
<dbReference type="PANTHER" id="PTHR11360">
    <property type="entry name" value="MONOCARBOXYLATE TRANSPORTER"/>
    <property type="match status" value="1"/>
</dbReference>
<feature type="transmembrane region" description="Helical" evidence="2">
    <location>
        <begin position="303"/>
        <end position="324"/>
    </location>
</feature>
<evidence type="ECO:0000259" key="3">
    <source>
        <dbReference type="PROSITE" id="PS50850"/>
    </source>
</evidence>
<dbReference type="InterPro" id="IPR011701">
    <property type="entry name" value="MFS"/>
</dbReference>
<keyword evidence="2" id="KW-0472">Membrane</keyword>
<dbReference type="RefSeq" id="XP_022331929.1">
    <property type="nucleotide sequence ID" value="XM_022476221.1"/>
</dbReference>
<name>A0A8B8DWP4_CRAVI</name>